<evidence type="ECO:0000256" key="4">
    <source>
        <dbReference type="PROSITE-ProRule" id="PRU00335"/>
    </source>
</evidence>
<feature type="domain" description="HTH tetR-type" evidence="5">
    <location>
        <begin position="3"/>
        <end position="63"/>
    </location>
</feature>
<dbReference type="SUPFAM" id="SSF48498">
    <property type="entry name" value="Tetracyclin repressor-like, C-terminal domain"/>
    <property type="match status" value="1"/>
</dbReference>
<dbReference type="SUPFAM" id="SSF46689">
    <property type="entry name" value="Homeodomain-like"/>
    <property type="match status" value="1"/>
</dbReference>
<evidence type="ECO:0000259" key="5">
    <source>
        <dbReference type="PROSITE" id="PS50977"/>
    </source>
</evidence>
<evidence type="ECO:0000256" key="3">
    <source>
        <dbReference type="ARBA" id="ARBA00023163"/>
    </source>
</evidence>
<sequence>MSGQTKLKIKKNALILFANNGYEATSMEKIASAVGIKKSSLYAFITSKEALFWEIYEELEHQYHNYMEQVLDDSKNMLPPARLYYLFKQYLMSSQNPSQQEAPVVQAFWIRAMFFPPVDLKDRLLMRALNREMKLGERYMEIIQDGIKQGLIRKDSPEEILLSYYSLRQGLYSLMNVFMHELTEEQKLDKIDKVWHNYWQGIEGR</sequence>
<dbReference type="AlphaFoldDB" id="A0A0U1KZP4"/>
<evidence type="ECO:0000256" key="2">
    <source>
        <dbReference type="ARBA" id="ARBA00023125"/>
    </source>
</evidence>
<dbReference type="InterPro" id="IPR036271">
    <property type="entry name" value="Tet_transcr_reg_TetR-rel_C_sf"/>
</dbReference>
<feature type="DNA-binding region" description="H-T-H motif" evidence="4">
    <location>
        <begin position="26"/>
        <end position="45"/>
    </location>
</feature>
<dbReference type="Gene3D" id="1.10.10.60">
    <property type="entry name" value="Homeodomain-like"/>
    <property type="match status" value="1"/>
</dbReference>
<dbReference type="Proteomes" id="UP000049855">
    <property type="component" value="Unassembled WGS sequence"/>
</dbReference>
<proteinExistence type="predicted"/>
<dbReference type="Gene3D" id="1.10.357.10">
    <property type="entry name" value="Tetracycline Repressor, domain 2"/>
    <property type="match status" value="1"/>
</dbReference>
<dbReference type="GO" id="GO:0003677">
    <property type="term" value="F:DNA binding"/>
    <property type="evidence" value="ECO:0007669"/>
    <property type="project" value="UniProtKB-UniRule"/>
</dbReference>
<dbReference type="RefSeq" id="WP_021168434.1">
    <property type="nucleotide sequence ID" value="NZ_CTRP01000011.1"/>
</dbReference>
<dbReference type="PROSITE" id="PS50977">
    <property type="entry name" value="HTH_TETR_2"/>
    <property type="match status" value="1"/>
</dbReference>
<dbReference type="PANTHER" id="PTHR47506:SF1">
    <property type="entry name" value="HTH-TYPE TRANSCRIPTIONAL REGULATOR YJDC"/>
    <property type="match status" value="1"/>
</dbReference>
<keyword evidence="3" id="KW-0804">Transcription</keyword>
<name>A0A0U1KZP4_9FIRM</name>
<evidence type="ECO:0000313" key="6">
    <source>
        <dbReference type="EMBL" id="CQR72745.1"/>
    </source>
</evidence>
<organism evidence="6 7">
    <name type="scientific">Sporomusa ovata</name>
    <dbReference type="NCBI Taxonomy" id="2378"/>
    <lineage>
        <taxon>Bacteria</taxon>
        <taxon>Bacillati</taxon>
        <taxon>Bacillota</taxon>
        <taxon>Negativicutes</taxon>
        <taxon>Selenomonadales</taxon>
        <taxon>Sporomusaceae</taxon>
        <taxon>Sporomusa</taxon>
    </lineage>
</organism>
<gene>
    <name evidence="6" type="ORF">SpAn4DRAFT_3205</name>
</gene>
<keyword evidence="1" id="KW-0805">Transcription regulation</keyword>
<keyword evidence="7" id="KW-1185">Reference proteome</keyword>
<evidence type="ECO:0000313" key="7">
    <source>
        <dbReference type="Proteomes" id="UP000049855"/>
    </source>
</evidence>
<keyword evidence="2 4" id="KW-0238">DNA-binding</keyword>
<dbReference type="PANTHER" id="PTHR47506">
    <property type="entry name" value="TRANSCRIPTIONAL REGULATORY PROTEIN"/>
    <property type="match status" value="1"/>
</dbReference>
<evidence type="ECO:0000256" key="1">
    <source>
        <dbReference type="ARBA" id="ARBA00023015"/>
    </source>
</evidence>
<dbReference type="InterPro" id="IPR001647">
    <property type="entry name" value="HTH_TetR"/>
</dbReference>
<dbReference type="InterPro" id="IPR009057">
    <property type="entry name" value="Homeodomain-like_sf"/>
</dbReference>
<dbReference type="Pfam" id="PF00440">
    <property type="entry name" value="TetR_N"/>
    <property type="match status" value="1"/>
</dbReference>
<reference evidence="7" key="1">
    <citation type="submission" date="2015-03" db="EMBL/GenBank/DDBJ databases">
        <authorList>
            <person name="Nijsse Bart"/>
        </authorList>
    </citation>
    <scope>NUCLEOTIDE SEQUENCE [LARGE SCALE GENOMIC DNA]</scope>
</reference>
<protein>
    <submittedName>
        <fullName evidence="6">Transcriptional regulator, TetR family</fullName>
    </submittedName>
</protein>
<accession>A0A0U1KZP4</accession>
<dbReference type="EMBL" id="CTRP01000011">
    <property type="protein sequence ID" value="CQR72745.1"/>
    <property type="molecule type" value="Genomic_DNA"/>
</dbReference>